<dbReference type="Proteomes" id="UP001148629">
    <property type="component" value="Unassembled WGS sequence"/>
</dbReference>
<sequence length="488" mass="56545">MAKFRVRFAPDKFTPKQRQLHEAIKPRKQAPPRRYYRCRYPCRECKQSRSRCDETYPVCLRCSRRGIICHAAAREEQWQLQLPSLIISPKDKTTVTRCDVSSLFRDNDERHLLRYWLEKTSRILVACDDENPFAYPIVEHLYTSQSMLHIIKSISSAHQHFFHPDQIRDSLEERVMAIASLREELGSGSQHLHTLFFSIYLLGISSSYLDSQLQDFGQEHLEAARTIINIILAEEASRKHPLTRLLVGTFVYWDMSCAFLIDSTDSLMYDFEGRIHSFITEEMSGFSHPITGPCTELFFVLSTLGRYIRHVMAYMIRDHDLETVIEAQLLDWKFPEGVSLTMWSQTAEAFRKHGLIMFYRFCRPDDLYEPSETLFNTSEPSSARYIDLLARQYAIDIMASLSTIPITSTLLALQPIPLLTAGAELTVEDSHLQIEIRTRLLALYSCSRIPANLTTAGLLDKIWQLQRQGHRVGWLELLVQDNMKLRIG</sequence>
<protein>
    <submittedName>
        <fullName evidence="1">Uncharacterized protein</fullName>
    </submittedName>
</protein>
<accession>A0ACC1T0F8</accession>
<evidence type="ECO:0000313" key="2">
    <source>
        <dbReference type="Proteomes" id="UP001148629"/>
    </source>
</evidence>
<gene>
    <name evidence="1" type="ORF">NM208_g200</name>
</gene>
<name>A0ACC1T0F8_9HYPO</name>
<reference evidence="1" key="1">
    <citation type="submission" date="2022-08" db="EMBL/GenBank/DDBJ databases">
        <title>Genome Sequence of Fusarium decemcellulare.</title>
        <authorList>
            <person name="Buettner E."/>
        </authorList>
    </citation>
    <scope>NUCLEOTIDE SEQUENCE</scope>
    <source>
        <strain evidence="1">Babe19</strain>
    </source>
</reference>
<organism evidence="1 2">
    <name type="scientific">Fusarium decemcellulare</name>
    <dbReference type="NCBI Taxonomy" id="57161"/>
    <lineage>
        <taxon>Eukaryota</taxon>
        <taxon>Fungi</taxon>
        <taxon>Dikarya</taxon>
        <taxon>Ascomycota</taxon>
        <taxon>Pezizomycotina</taxon>
        <taxon>Sordariomycetes</taxon>
        <taxon>Hypocreomycetidae</taxon>
        <taxon>Hypocreales</taxon>
        <taxon>Nectriaceae</taxon>
        <taxon>Fusarium</taxon>
        <taxon>Fusarium decemcellulare species complex</taxon>
    </lineage>
</organism>
<evidence type="ECO:0000313" key="1">
    <source>
        <dbReference type="EMBL" id="KAJ3550038.1"/>
    </source>
</evidence>
<dbReference type="EMBL" id="JANRMS010000009">
    <property type="protein sequence ID" value="KAJ3550038.1"/>
    <property type="molecule type" value="Genomic_DNA"/>
</dbReference>
<comment type="caution">
    <text evidence="1">The sequence shown here is derived from an EMBL/GenBank/DDBJ whole genome shotgun (WGS) entry which is preliminary data.</text>
</comment>
<proteinExistence type="predicted"/>
<keyword evidence="2" id="KW-1185">Reference proteome</keyword>